<evidence type="ECO:0000313" key="3">
    <source>
        <dbReference type="Proteomes" id="UP000612585"/>
    </source>
</evidence>
<proteinExistence type="predicted"/>
<comment type="caution">
    <text evidence="2">The sequence shown here is derived from an EMBL/GenBank/DDBJ whole genome shotgun (WGS) entry which is preliminary data.</text>
</comment>
<name>A0A8J3Z0T6_9ACTN</name>
<sequence>MIALLAQCAYLSETSRMIEVYRALTARGATVRVATHGGVHRNLLTAAGIPHEVIGPPMSDERGARFVADALGLGNVRQSMYSDAELRAYVLAEAAWLKKYDARCVVTGFLLTAQLSSRLAGIPLVTTHTGSWVPPVWENGLLPADPPVPAMRLIPALLRRRLINAAPNRVRYYTAGFNRVADDLGVERIPSLAALVLGDLTLVTEIPEVLGVPAEDMAAWRGSRGYRPGTRLAYSGPLYAKLDVPIPPHVEEFLDQPGPIVYVALTSSSPGLVRAVAAEAGKAARVLVAGTVHAIGDLHSGRTCVAGVLPSHLVMPRVDLAITTAGQGSVQTAMAAGTPLLAVPLQPEQTLNAVLVERLGAARRLPPAATTKAAALVRKMLGDDGYRLAAKRVKGWYDAVDGPARAADHILALAGASMP</sequence>
<dbReference type="Proteomes" id="UP000612585">
    <property type="component" value="Unassembled WGS sequence"/>
</dbReference>
<dbReference type="InterPro" id="IPR007235">
    <property type="entry name" value="Glyco_trans_28_C"/>
</dbReference>
<accession>A0A8J3Z0T6</accession>
<dbReference type="Gene3D" id="3.40.50.2000">
    <property type="entry name" value="Glycogen Phosphorylase B"/>
    <property type="match status" value="2"/>
</dbReference>
<protein>
    <submittedName>
        <fullName evidence="2">Glycosyl transferase</fullName>
    </submittedName>
</protein>
<dbReference type="RefSeq" id="WP_203986926.1">
    <property type="nucleotide sequence ID" value="NZ_BOPG01000004.1"/>
</dbReference>
<evidence type="ECO:0000313" key="2">
    <source>
        <dbReference type="EMBL" id="GIJ53120.1"/>
    </source>
</evidence>
<dbReference type="PANTHER" id="PTHR21015">
    <property type="entry name" value="UDP-N-ACETYLGLUCOSAMINE--N-ACETYLMURAMYL-(PENTAPEPTIDE) PYROPHOSPHORYL-UNDECAPRENOL N-ACETYLGLUCOSAMINE TRANSFERASE 1"/>
    <property type="match status" value="1"/>
</dbReference>
<dbReference type="PANTHER" id="PTHR21015:SF22">
    <property type="entry name" value="GLYCOSYLTRANSFERASE"/>
    <property type="match status" value="1"/>
</dbReference>
<dbReference type="GO" id="GO:0016758">
    <property type="term" value="F:hexosyltransferase activity"/>
    <property type="evidence" value="ECO:0007669"/>
    <property type="project" value="InterPro"/>
</dbReference>
<reference evidence="2" key="1">
    <citation type="submission" date="2021-01" db="EMBL/GenBank/DDBJ databases">
        <title>Whole genome shotgun sequence of Virgisporangium aurantiacum NBRC 16421.</title>
        <authorList>
            <person name="Komaki H."/>
            <person name="Tamura T."/>
        </authorList>
    </citation>
    <scope>NUCLEOTIDE SEQUENCE</scope>
    <source>
        <strain evidence="2">NBRC 16421</strain>
    </source>
</reference>
<organism evidence="2 3">
    <name type="scientific">Virgisporangium aurantiacum</name>
    <dbReference type="NCBI Taxonomy" id="175570"/>
    <lineage>
        <taxon>Bacteria</taxon>
        <taxon>Bacillati</taxon>
        <taxon>Actinomycetota</taxon>
        <taxon>Actinomycetes</taxon>
        <taxon>Micromonosporales</taxon>
        <taxon>Micromonosporaceae</taxon>
        <taxon>Virgisporangium</taxon>
    </lineage>
</organism>
<dbReference type="Pfam" id="PF04101">
    <property type="entry name" value="Glyco_tran_28_C"/>
    <property type="match status" value="1"/>
</dbReference>
<dbReference type="EMBL" id="BOPG01000004">
    <property type="protein sequence ID" value="GIJ53120.1"/>
    <property type="molecule type" value="Genomic_DNA"/>
</dbReference>
<keyword evidence="2" id="KW-0808">Transferase</keyword>
<dbReference type="AlphaFoldDB" id="A0A8J3Z0T6"/>
<dbReference type="SUPFAM" id="SSF53756">
    <property type="entry name" value="UDP-Glycosyltransferase/glycogen phosphorylase"/>
    <property type="match status" value="1"/>
</dbReference>
<evidence type="ECO:0000259" key="1">
    <source>
        <dbReference type="Pfam" id="PF04101"/>
    </source>
</evidence>
<gene>
    <name evidence="2" type="ORF">Vau01_006360</name>
</gene>
<feature type="domain" description="Glycosyl transferase family 28 C-terminal" evidence="1">
    <location>
        <begin position="314"/>
        <end position="370"/>
    </location>
</feature>
<keyword evidence="3" id="KW-1185">Reference proteome</keyword>